<dbReference type="GO" id="GO:0042732">
    <property type="term" value="P:D-xylose metabolic process"/>
    <property type="evidence" value="ECO:0007669"/>
    <property type="project" value="UniProtKB-KW"/>
</dbReference>
<evidence type="ECO:0000313" key="5">
    <source>
        <dbReference type="Proteomes" id="UP000677305"/>
    </source>
</evidence>
<evidence type="ECO:0000256" key="2">
    <source>
        <dbReference type="ARBA" id="ARBA00006479"/>
    </source>
</evidence>
<dbReference type="PANTHER" id="PTHR18964">
    <property type="entry name" value="ROK (REPRESSOR, ORF, KINASE) FAMILY"/>
    <property type="match status" value="1"/>
</dbReference>
<dbReference type="PANTHER" id="PTHR18964:SF149">
    <property type="entry name" value="BIFUNCTIONAL UDP-N-ACETYLGLUCOSAMINE 2-EPIMERASE_N-ACETYLMANNOSAMINE KINASE"/>
    <property type="match status" value="1"/>
</dbReference>
<dbReference type="InterPro" id="IPR043129">
    <property type="entry name" value="ATPase_NBD"/>
</dbReference>
<proteinExistence type="inferred from homology"/>
<accession>A0A8J8SCF4</accession>
<organism evidence="4 5">
    <name type="scientific">Vallitalea guaymasensis</name>
    <dbReference type="NCBI Taxonomy" id="1185412"/>
    <lineage>
        <taxon>Bacteria</taxon>
        <taxon>Bacillati</taxon>
        <taxon>Bacillota</taxon>
        <taxon>Clostridia</taxon>
        <taxon>Lachnospirales</taxon>
        <taxon>Vallitaleaceae</taxon>
        <taxon>Vallitalea</taxon>
    </lineage>
</organism>
<dbReference type="AlphaFoldDB" id="A0A8J8SCF4"/>
<dbReference type="Pfam" id="PF00480">
    <property type="entry name" value="ROK"/>
    <property type="match status" value="1"/>
</dbReference>
<keyword evidence="5" id="KW-1185">Reference proteome</keyword>
<keyword evidence="3" id="KW-0119">Carbohydrate metabolism</keyword>
<gene>
    <name evidence="4" type="ORF">HYG85_12580</name>
</gene>
<evidence type="ECO:0000313" key="4">
    <source>
        <dbReference type="EMBL" id="QUH29692.1"/>
    </source>
</evidence>
<keyword evidence="3" id="KW-0859">Xylose metabolism</keyword>
<dbReference type="SUPFAM" id="SSF46785">
    <property type="entry name" value="Winged helix' DNA-binding domain"/>
    <property type="match status" value="1"/>
</dbReference>
<dbReference type="InterPro" id="IPR036390">
    <property type="entry name" value="WH_DNA-bd_sf"/>
</dbReference>
<sequence length="409" mass="46432">MKDNQKESILVSRKYYKKNKILSILRYNQEVSRFKIKKMTSYSMTTVIQTVDELIEDNFIVEEHCNENRVGRRPLWLKLNPEVGYFIGVDFNATSINCVCLNFLAETIVSIKTDINYTYTSEQIISKIIATIYEIIDKIGTDNPRIFGIGIGVPGYYDSIKGIAIDYAPLPKWKNVVLKDIIQEEFKLPCYIENNVSVMAFAYKWLKYQGEPDDFIFVSIRNGSRIVPIINNQLFLNKKGYAGQLGHLKMPNSNRLCTCGKRGCLNAEITDWAIRNKVVEAALSGQFEKTKEEMNYDINEITIYTFLELVHERNPVAMEILNTSAYYLGYVLGGVIDILAPKTIVLSGKLAKLGNVFIDAVREGIVDNSILENNKKLIIKSSDFNDDIGAIGAAALVLQEEFEFINKTV</sequence>
<name>A0A8J8SCF4_9FIRM</name>
<dbReference type="EMBL" id="CP058561">
    <property type="protein sequence ID" value="QUH29692.1"/>
    <property type="molecule type" value="Genomic_DNA"/>
</dbReference>
<evidence type="ECO:0000256" key="1">
    <source>
        <dbReference type="ARBA" id="ARBA00002486"/>
    </source>
</evidence>
<dbReference type="Gene3D" id="3.30.420.40">
    <property type="match status" value="2"/>
</dbReference>
<dbReference type="Proteomes" id="UP000677305">
    <property type="component" value="Chromosome"/>
</dbReference>
<comment type="function">
    <text evidence="1">Transcriptional repressor of xylose-utilizing enzymes.</text>
</comment>
<comment type="similarity">
    <text evidence="2">Belongs to the ROK (NagC/XylR) family.</text>
</comment>
<dbReference type="SUPFAM" id="SSF53067">
    <property type="entry name" value="Actin-like ATPase domain"/>
    <property type="match status" value="1"/>
</dbReference>
<dbReference type="KEGG" id="vgu:HYG85_12580"/>
<evidence type="ECO:0000256" key="3">
    <source>
        <dbReference type="ARBA" id="ARBA00022629"/>
    </source>
</evidence>
<dbReference type="RefSeq" id="WP_212689952.1">
    <property type="nucleotide sequence ID" value="NZ_CP058561.1"/>
</dbReference>
<reference evidence="4 5" key="1">
    <citation type="submission" date="2020-07" db="EMBL/GenBank/DDBJ databases">
        <title>Vallitalea guaymasensis genome.</title>
        <authorList>
            <person name="Postec A."/>
        </authorList>
    </citation>
    <scope>NUCLEOTIDE SEQUENCE [LARGE SCALE GENOMIC DNA]</scope>
    <source>
        <strain evidence="4 5">Ra1766G1</strain>
    </source>
</reference>
<protein>
    <submittedName>
        <fullName evidence="4">ROK family protein</fullName>
    </submittedName>
</protein>
<dbReference type="Gene3D" id="1.10.10.10">
    <property type="entry name" value="Winged helix-like DNA-binding domain superfamily/Winged helix DNA-binding domain"/>
    <property type="match status" value="1"/>
</dbReference>
<dbReference type="InterPro" id="IPR036388">
    <property type="entry name" value="WH-like_DNA-bd_sf"/>
</dbReference>
<dbReference type="InterPro" id="IPR000600">
    <property type="entry name" value="ROK"/>
</dbReference>